<dbReference type="SMART" id="SM00184">
    <property type="entry name" value="RING"/>
    <property type="match status" value="1"/>
</dbReference>
<feature type="domain" description="B box-type" evidence="7">
    <location>
        <begin position="142"/>
        <end position="182"/>
    </location>
</feature>
<dbReference type="InterPro" id="IPR001841">
    <property type="entry name" value="Znf_RING"/>
</dbReference>
<evidence type="ECO:0000256" key="2">
    <source>
        <dbReference type="ARBA" id="ARBA00022771"/>
    </source>
</evidence>
<dbReference type="Pfam" id="PF13765">
    <property type="entry name" value="PRY"/>
    <property type="match status" value="1"/>
</dbReference>
<dbReference type="AlphaFoldDB" id="A0A9D3PJD0"/>
<dbReference type="PROSITE" id="PS00518">
    <property type="entry name" value="ZF_RING_1"/>
    <property type="match status" value="1"/>
</dbReference>
<keyword evidence="2 4" id="KW-0863">Zinc-finger</keyword>
<dbReference type="PROSITE" id="PS50119">
    <property type="entry name" value="ZF_BBOX"/>
    <property type="match status" value="1"/>
</dbReference>
<keyword evidence="5" id="KW-0175">Coiled coil</keyword>
<dbReference type="Gene3D" id="3.30.40.10">
    <property type="entry name" value="Zinc/RING finger domain, C3HC4 (zinc finger)"/>
    <property type="match status" value="1"/>
</dbReference>
<evidence type="ECO:0000259" key="7">
    <source>
        <dbReference type="PROSITE" id="PS50119"/>
    </source>
</evidence>
<dbReference type="SMART" id="SM00336">
    <property type="entry name" value="BBOX"/>
    <property type="match status" value="1"/>
</dbReference>
<dbReference type="Proteomes" id="UP001046870">
    <property type="component" value="Chromosome 17"/>
</dbReference>
<evidence type="ECO:0000313" key="9">
    <source>
        <dbReference type="Proteomes" id="UP001046870"/>
    </source>
</evidence>
<dbReference type="Pfam" id="PF00643">
    <property type="entry name" value="zf-B_box"/>
    <property type="match status" value="1"/>
</dbReference>
<proteinExistence type="predicted"/>
<dbReference type="InterPro" id="IPR027370">
    <property type="entry name" value="Znf-RING_euk"/>
</dbReference>
<dbReference type="Pfam" id="PF13445">
    <property type="entry name" value="zf-RING_UBOX"/>
    <property type="match status" value="1"/>
</dbReference>
<dbReference type="EMBL" id="JAFDVH010000017">
    <property type="protein sequence ID" value="KAG7461817.1"/>
    <property type="molecule type" value="Genomic_DNA"/>
</dbReference>
<dbReference type="SUPFAM" id="SSF57850">
    <property type="entry name" value="RING/U-box"/>
    <property type="match status" value="1"/>
</dbReference>
<dbReference type="Gene3D" id="4.10.830.40">
    <property type="match status" value="1"/>
</dbReference>
<reference evidence="8" key="1">
    <citation type="submission" date="2021-01" db="EMBL/GenBank/DDBJ databases">
        <authorList>
            <person name="Zahm M."/>
            <person name="Roques C."/>
            <person name="Cabau C."/>
            <person name="Klopp C."/>
            <person name="Donnadieu C."/>
            <person name="Jouanno E."/>
            <person name="Lampietro C."/>
            <person name="Louis A."/>
            <person name="Herpin A."/>
            <person name="Echchiki A."/>
            <person name="Berthelot C."/>
            <person name="Parey E."/>
            <person name="Roest-Crollius H."/>
            <person name="Braasch I."/>
            <person name="Postlethwait J."/>
            <person name="Bobe J."/>
            <person name="Montfort J."/>
            <person name="Bouchez O."/>
            <person name="Begum T."/>
            <person name="Mejri S."/>
            <person name="Adams A."/>
            <person name="Chen W.-J."/>
            <person name="Guiguen Y."/>
        </authorList>
    </citation>
    <scope>NUCLEOTIDE SEQUENCE</scope>
    <source>
        <strain evidence="8">YG-15Mar2019-1</strain>
        <tissue evidence="8">Brain</tissue>
    </source>
</reference>
<dbReference type="Gene3D" id="2.60.120.920">
    <property type="match status" value="1"/>
</dbReference>
<dbReference type="CDD" id="cd19769">
    <property type="entry name" value="Bbox2_TRIM16-like"/>
    <property type="match status" value="1"/>
</dbReference>
<feature type="coiled-coil region" evidence="5">
    <location>
        <begin position="325"/>
        <end position="352"/>
    </location>
</feature>
<comment type="caution">
    <text evidence="8">The sequence shown here is derived from an EMBL/GenBank/DDBJ whole genome shotgun (WGS) entry which is preliminary data.</text>
</comment>
<evidence type="ECO:0008006" key="10">
    <source>
        <dbReference type="Google" id="ProtNLM"/>
    </source>
</evidence>
<feature type="coiled-coil region" evidence="5">
    <location>
        <begin position="243"/>
        <end position="289"/>
    </location>
</feature>
<dbReference type="InterPro" id="IPR013083">
    <property type="entry name" value="Znf_RING/FYVE/PHD"/>
</dbReference>
<dbReference type="PROSITE" id="PS50089">
    <property type="entry name" value="ZF_RING_2"/>
    <property type="match status" value="1"/>
</dbReference>
<dbReference type="InterPro" id="IPR000315">
    <property type="entry name" value="Znf_B-box"/>
</dbReference>
<evidence type="ECO:0000313" key="8">
    <source>
        <dbReference type="EMBL" id="KAG7461817.1"/>
    </source>
</evidence>
<evidence type="ECO:0000256" key="4">
    <source>
        <dbReference type="PROSITE-ProRule" id="PRU00024"/>
    </source>
</evidence>
<keyword evidence="1" id="KW-0479">Metal-binding</keyword>
<dbReference type="InterPro" id="IPR051051">
    <property type="entry name" value="E3_ubiq-ligase_TRIM/RNF"/>
</dbReference>
<dbReference type="SUPFAM" id="SSF57845">
    <property type="entry name" value="B-box zinc-binding domain"/>
    <property type="match status" value="1"/>
</dbReference>
<dbReference type="PANTHER" id="PTHR25465">
    <property type="entry name" value="B-BOX DOMAIN CONTAINING"/>
    <property type="match status" value="1"/>
</dbReference>
<dbReference type="Pfam" id="PF25600">
    <property type="entry name" value="TRIM_CC"/>
    <property type="match status" value="1"/>
</dbReference>
<dbReference type="Gene3D" id="3.30.160.60">
    <property type="entry name" value="Classic Zinc Finger"/>
    <property type="match status" value="1"/>
</dbReference>
<evidence type="ECO:0000256" key="5">
    <source>
        <dbReference type="SAM" id="Coils"/>
    </source>
</evidence>
<dbReference type="InterPro" id="IPR058030">
    <property type="entry name" value="TRIM8/14/16/25/29/45/65_CC"/>
</dbReference>
<evidence type="ECO:0000259" key="6">
    <source>
        <dbReference type="PROSITE" id="PS50089"/>
    </source>
</evidence>
<organism evidence="8 9">
    <name type="scientific">Megalops atlanticus</name>
    <name type="common">Tarpon</name>
    <name type="synonym">Clupea gigantea</name>
    <dbReference type="NCBI Taxonomy" id="7932"/>
    <lineage>
        <taxon>Eukaryota</taxon>
        <taxon>Metazoa</taxon>
        <taxon>Chordata</taxon>
        <taxon>Craniata</taxon>
        <taxon>Vertebrata</taxon>
        <taxon>Euteleostomi</taxon>
        <taxon>Actinopterygii</taxon>
        <taxon>Neopterygii</taxon>
        <taxon>Teleostei</taxon>
        <taxon>Elopiformes</taxon>
        <taxon>Megalopidae</taxon>
        <taxon>Megalops</taxon>
    </lineage>
</organism>
<feature type="domain" description="RING-type" evidence="6">
    <location>
        <begin position="15"/>
        <end position="55"/>
    </location>
</feature>
<keyword evidence="3" id="KW-0862">Zinc</keyword>
<keyword evidence="9" id="KW-1185">Reference proteome</keyword>
<accession>A0A9D3PJD0</accession>
<evidence type="ECO:0000256" key="1">
    <source>
        <dbReference type="ARBA" id="ARBA00022723"/>
    </source>
</evidence>
<dbReference type="InterPro" id="IPR006574">
    <property type="entry name" value="PRY"/>
</dbReference>
<evidence type="ECO:0000256" key="3">
    <source>
        <dbReference type="ARBA" id="ARBA00022833"/>
    </source>
</evidence>
<dbReference type="PANTHER" id="PTHR25465:SF32">
    <property type="entry name" value="BLOODTHIRSTY-RELATED GENE FAMILY, MEMBER 16 ISOFORM X1-RELATED"/>
    <property type="match status" value="1"/>
</dbReference>
<protein>
    <recommendedName>
        <fullName evidence="10">E3 ubiquitin/ISG15 ligase TRIM25-like</fullName>
    </recommendedName>
</protein>
<feature type="coiled-coil region" evidence="5">
    <location>
        <begin position="179"/>
        <end position="206"/>
    </location>
</feature>
<dbReference type="OrthoDB" id="6270329at2759"/>
<dbReference type="InterPro" id="IPR017907">
    <property type="entry name" value="Znf_RING_CS"/>
</dbReference>
<gene>
    <name evidence="8" type="ORF">MATL_G00195200</name>
</gene>
<sequence>MSVAGNVLSEVQFQCSICLDIFTSPVSTPCGHTFCLVCIGGYWDSTNLCQCPLCKETFEKRPKLCINRSFAEITELFKKTRDSSSEQRSAGPGEVACDVCTGLKLKAVKSCLVCLASYCDKHITSHSARFTKHKLVDPVRDLEDRMCKKHERLLELFCKSDQACVCVLCSKTDHRAHSIVSMEDAVQELKTQLGKSEEEIQHMIQDRQKKVEEIKQSLKLSKSSAESEIADSMQVFFDLVSYINRSQAELIEMIEEKQKAAESQAERLIAALDQEIIELKKRNSEMEQLSHAKDCIHFLQSFPSLSTPPHTKDWSDLTVHTELCVGTIRVAVSHLEEQIEKLKRKLSETELRQIQQNAVDVTLDPSTANRWLVLSEDGKQPLYQ</sequence>
<name>A0A9D3PJD0_MEGAT</name>
<dbReference type="InterPro" id="IPR043136">
    <property type="entry name" value="B30.2/SPRY_sf"/>
</dbReference>
<dbReference type="GO" id="GO:0008270">
    <property type="term" value="F:zinc ion binding"/>
    <property type="evidence" value="ECO:0007669"/>
    <property type="project" value="UniProtKB-KW"/>
</dbReference>